<organism evidence="2 3">
    <name type="scientific">Brenneria goodwinii</name>
    <dbReference type="NCBI Taxonomy" id="1109412"/>
    <lineage>
        <taxon>Bacteria</taxon>
        <taxon>Pseudomonadati</taxon>
        <taxon>Pseudomonadota</taxon>
        <taxon>Gammaproteobacteria</taxon>
        <taxon>Enterobacterales</taxon>
        <taxon>Pectobacteriaceae</taxon>
        <taxon>Brenneria</taxon>
    </lineage>
</organism>
<name>A0A0G4JV69_9GAMM</name>
<evidence type="ECO:0000313" key="3">
    <source>
        <dbReference type="Proteomes" id="UP000044377"/>
    </source>
</evidence>
<dbReference type="RefSeq" id="WP_156186733.1">
    <property type="nucleotide sequence ID" value="NZ_CGIG01000001.1"/>
</dbReference>
<dbReference type="EMBL" id="CGIG01000001">
    <property type="protein sequence ID" value="CPR16352.1"/>
    <property type="molecule type" value="Genomic_DNA"/>
</dbReference>
<evidence type="ECO:0000313" key="2">
    <source>
        <dbReference type="EMBL" id="CPR16352.1"/>
    </source>
</evidence>
<proteinExistence type="predicted"/>
<gene>
    <name evidence="2" type="ORF">BN1221_02025c</name>
</gene>
<dbReference type="Proteomes" id="UP000044377">
    <property type="component" value="Unassembled WGS sequence"/>
</dbReference>
<keyword evidence="3" id="KW-1185">Reference proteome</keyword>
<feature type="region of interest" description="Disordered" evidence="1">
    <location>
        <begin position="9"/>
        <end position="31"/>
    </location>
</feature>
<accession>A0A0G4JV69</accession>
<protein>
    <submittedName>
        <fullName evidence="2">Uncharacterized protein</fullName>
    </submittedName>
</protein>
<reference evidence="3" key="1">
    <citation type="submission" date="2015-01" db="EMBL/GenBank/DDBJ databases">
        <authorList>
            <person name="Paterson Steve"/>
        </authorList>
    </citation>
    <scope>NUCLEOTIDE SEQUENCE [LARGE SCALE GENOMIC DNA]</scope>
    <source>
        <strain evidence="3">OBR1</strain>
    </source>
</reference>
<dbReference type="STRING" id="1109412.BN1221_02025c"/>
<dbReference type="GeneID" id="70909838"/>
<dbReference type="AlphaFoldDB" id="A0A0G4JV69"/>
<evidence type="ECO:0000256" key="1">
    <source>
        <dbReference type="SAM" id="MobiDB-lite"/>
    </source>
</evidence>
<sequence length="51" mass="5974">MRYPINCEAPDVSSSSALQPHFRQGGTPRQRLPHDRFHLLPFLFRQGQARR</sequence>